<dbReference type="GO" id="GO:0004534">
    <property type="term" value="F:5'-3' RNA exonuclease activity"/>
    <property type="evidence" value="ECO:0007669"/>
    <property type="project" value="TreeGrafter"/>
</dbReference>
<name>A0A9X8Y8F8_9FIRM</name>
<dbReference type="Gene3D" id="1.10.150.650">
    <property type="match status" value="1"/>
</dbReference>
<evidence type="ECO:0000259" key="1">
    <source>
        <dbReference type="SMART" id="SM00481"/>
    </source>
</evidence>
<accession>A0A9X8Y8F8</accession>
<dbReference type="InterPro" id="IPR052018">
    <property type="entry name" value="PHP_domain"/>
</dbReference>
<sequence>MTADLHCHSRVSDGSMGIDDIVFYAKRAGLSFLALTDHDTMAGVTRAGVIGKRYGVQVIPGVEISCKDPATGKKVHLLCYLPDKPDRLEGFLKSLLDKRAAAGMQMIKNVMQYYPLTVEHVAKYYSSSQSIYRAHIMHALIDLGYDNQIYGEVYRALFGKGGSCFVPVDYPDIEKGLQIVREAQGVAVIAHPGETGSLELCERLAAEGRIQGLEVYHPHNDEETRGRLLTLCQRFSLVPTGGTDFHGFYRPHPYPLGSFLAPPDAVSQLYQLKAKNA</sequence>
<dbReference type="PANTHER" id="PTHR42924">
    <property type="entry name" value="EXONUCLEASE"/>
    <property type="match status" value="1"/>
</dbReference>
<organism evidence="2 3">
    <name type="scientific">Harryflintia acetispora</name>
    <dbReference type="NCBI Taxonomy" id="1849041"/>
    <lineage>
        <taxon>Bacteria</taxon>
        <taxon>Bacillati</taxon>
        <taxon>Bacillota</taxon>
        <taxon>Clostridia</taxon>
        <taxon>Eubacteriales</taxon>
        <taxon>Oscillospiraceae</taxon>
        <taxon>Harryflintia</taxon>
    </lineage>
</organism>
<dbReference type="CDD" id="cd07438">
    <property type="entry name" value="PHP_HisPPase_AMP"/>
    <property type="match status" value="1"/>
</dbReference>
<keyword evidence="3" id="KW-1185">Reference proteome</keyword>
<dbReference type="AlphaFoldDB" id="A0A9X8Y8F8"/>
<evidence type="ECO:0000313" key="3">
    <source>
        <dbReference type="Proteomes" id="UP000294682"/>
    </source>
</evidence>
<gene>
    <name evidence="2" type="ORF">EDD78_104167</name>
</gene>
<dbReference type="GO" id="GO:0035312">
    <property type="term" value="F:5'-3' DNA exonuclease activity"/>
    <property type="evidence" value="ECO:0007669"/>
    <property type="project" value="TreeGrafter"/>
</dbReference>
<dbReference type="EMBL" id="SLUK01000004">
    <property type="protein sequence ID" value="TCL43828.1"/>
    <property type="molecule type" value="Genomic_DNA"/>
</dbReference>
<evidence type="ECO:0000313" key="2">
    <source>
        <dbReference type="EMBL" id="TCL43828.1"/>
    </source>
</evidence>
<protein>
    <recommendedName>
        <fullName evidence="1">Polymerase/histidinol phosphatase N-terminal domain-containing protein</fullName>
    </recommendedName>
</protein>
<feature type="domain" description="Polymerase/histidinol phosphatase N-terminal" evidence="1">
    <location>
        <begin position="3"/>
        <end position="68"/>
    </location>
</feature>
<proteinExistence type="predicted"/>
<dbReference type="SMART" id="SM00481">
    <property type="entry name" value="POLIIIAc"/>
    <property type="match status" value="1"/>
</dbReference>
<dbReference type="PANTHER" id="PTHR42924:SF3">
    <property type="entry name" value="POLYMERASE_HISTIDINOL PHOSPHATASE N-TERMINAL DOMAIN-CONTAINING PROTEIN"/>
    <property type="match status" value="1"/>
</dbReference>
<dbReference type="Gene3D" id="3.20.20.140">
    <property type="entry name" value="Metal-dependent hydrolases"/>
    <property type="match status" value="1"/>
</dbReference>
<dbReference type="Pfam" id="PF02811">
    <property type="entry name" value="PHP"/>
    <property type="match status" value="1"/>
</dbReference>
<dbReference type="InterPro" id="IPR003141">
    <property type="entry name" value="Pol/His_phosphatase_N"/>
</dbReference>
<dbReference type="SUPFAM" id="SSF89550">
    <property type="entry name" value="PHP domain-like"/>
    <property type="match status" value="1"/>
</dbReference>
<dbReference type="Proteomes" id="UP000294682">
    <property type="component" value="Unassembled WGS sequence"/>
</dbReference>
<dbReference type="InterPro" id="IPR004013">
    <property type="entry name" value="PHP_dom"/>
</dbReference>
<comment type="caution">
    <text evidence="2">The sequence shown here is derived from an EMBL/GenBank/DDBJ whole genome shotgun (WGS) entry which is preliminary data.</text>
</comment>
<reference evidence="2 3" key="1">
    <citation type="submission" date="2019-03" db="EMBL/GenBank/DDBJ databases">
        <title>Genomic Encyclopedia of Type Strains, Phase IV (KMG-IV): sequencing the most valuable type-strain genomes for metagenomic binning, comparative biology and taxonomic classification.</title>
        <authorList>
            <person name="Goeker M."/>
        </authorList>
    </citation>
    <scope>NUCLEOTIDE SEQUENCE [LARGE SCALE GENOMIC DNA]</scope>
    <source>
        <strain evidence="2 3">DSM 100433</strain>
    </source>
</reference>
<dbReference type="RefSeq" id="WP_079697839.1">
    <property type="nucleotide sequence ID" value="NZ_JADNAH010000053.1"/>
</dbReference>
<dbReference type="InterPro" id="IPR016195">
    <property type="entry name" value="Pol/histidinol_Pase-like"/>
</dbReference>